<dbReference type="Proteomes" id="UP000007881">
    <property type="component" value="Chromosome"/>
</dbReference>
<accession>I0ICV9</accession>
<gene>
    <name evidence="2" type="ordered locus">PSMK_09380</name>
</gene>
<dbReference type="AlphaFoldDB" id="I0ICV9"/>
<name>I0ICV9_PHYMF</name>
<keyword evidence="3" id="KW-1185">Reference proteome</keyword>
<feature type="region of interest" description="Disordered" evidence="1">
    <location>
        <begin position="19"/>
        <end position="47"/>
    </location>
</feature>
<protein>
    <submittedName>
        <fullName evidence="2">Uncharacterized protein</fullName>
    </submittedName>
</protein>
<proteinExistence type="predicted"/>
<reference evidence="2 3" key="1">
    <citation type="submission" date="2012-02" db="EMBL/GenBank/DDBJ databases">
        <title>Complete genome sequence of Phycisphaera mikurensis NBRC 102666.</title>
        <authorList>
            <person name="Ankai A."/>
            <person name="Hosoyama A."/>
            <person name="Terui Y."/>
            <person name="Sekine M."/>
            <person name="Fukai R."/>
            <person name="Kato Y."/>
            <person name="Nakamura S."/>
            <person name="Yamada-Narita S."/>
            <person name="Kawakoshi A."/>
            <person name="Fukunaga Y."/>
            <person name="Yamazaki S."/>
            <person name="Fujita N."/>
        </authorList>
    </citation>
    <scope>NUCLEOTIDE SEQUENCE [LARGE SCALE GENOMIC DNA]</scope>
    <source>
        <strain evidence="3">NBRC 102666 / KCTC 22515 / FYK2301M01</strain>
    </source>
</reference>
<feature type="compositionally biased region" description="Basic residues" evidence="1">
    <location>
        <begin position="34"/>
        <end position="47"/>
    </location>
</feature>
<dbReference type="EMBL" id="AP012338">
    <property type="protein sequence ID" value="BAM03097.1"/>
    <property type="molecule type" value="Genomic_DNA"/>
</dbReference>
<evidence type="ECO:0000313" key="2">
    <source>
        <dbReference type="EMBL" id="BAM03097.1"/>
    </source>
</evidence>
<dbReference type="STRING" id="1142394.PSMK_09380"/>
<dbReference type="HOGENOM" id="CLU_3171435_0_0_0"/>
<sequence>MAGNRQVAHRLRRCGSFLEPGRPGAATGGGSRFARARFFKPLHPRSG</sequence>
<evidence type="ECO:0000256" key="1">
    <source>
        <dbReference type="SAM" id="MobiDB-lite"/>
    </source>
</evidence>
<evidence type="ECO:0000313" key="3">
    <source>
        <dbReference type="Proteomes" id="UP000007881"/>
    </source>
</evidence>
<organism evidence="2 3">
    <name type="scientific">Phycisphaera mikurensis (strain NBRC 102666 / KCTC 22515 / FYK2301M01)</name>
    <dbReference type="NCBI Taxonomy" id="1142394"/>
    <lineage>
        <taxon>Bacteria</taxon>
        <taxon>Pseudomonadati</taxon>
        <taxon>Planctomycetota</taxon>
        <taxon>Phycisphaerae</taxon>
        <taxon>Phycisphaerales</taxon>
        <taxon>Phycisphaeraceae</taxon>
        <taxon>Phycisphaera</taxon>
    </lineage>
</organism>
<dbReference type="KEGG" id="phm:PSMK_09380"/>